<proteinExistence type="inferred from homology"/>
<evidence type="ECO:0000313" key="7">
    <source>
        <dbReference type="EMBL" id="MBB6210041.1"/>
    </source>
</evidence>
<evidence type="ECO:0000256" key="5">
    <source>
        <dbReference type="ARBA" id="ARBA00023295"/>
    </source>
</evidence>
<comment type="similarity">
    <text evidence="2">Belongs to the glycosyl hydrolase 3 family.</text>
</comment>
<dbReference type="GO" id="GO:0009254">
    <property type="term" value="P:peptidoglycan turnover"/>
    <property type="evidence" value="ECO:0007669"/>
    <property type="project" value="TreeGrafter"/>
</dbReference>
<accession>A0A7W9ZEI4</accession>
<dbReference type="InterPro" id="IPR019800">
    <property type="entry name" value="Glyco_hydro_3_AS"/>
</dbReference>
<dbReference type="Gene3D" id="3.20.20.300">
    <property type="entry name" value="Glycoside hydrolase, family 3, N-terminal domain"/>
    <property type="match status" value="1"/>
</dbReference>
<comment type="catalytic activity">
    <reaction evidence="1">
        <text>Hydrolysis of terminal non-reducing N-acetyl-D-hexosamine residues in N-acetyl-beta-D-hexosaminides.</text>
        <dbReference type="EC" id="3.2.1.52"/>
    </reaction>
</comment>
<dbReference type="InterPro" id="IPR001764">
    <property type="entry name" value="Glyco_hydro_3_N"/>
</dbReference>
<keyword evidence="5 7" id="KW-0326">Glycosidase</keyword>
<organism evidence="7 8">
    <name type="scientific">Novispirillum itersonii</name>
    <name type="common">Aquaspirillum itersonii</name>
    <dbReference type="NCBI Taxonomy" id="189"/>
    <lineage>
        <taxon>Bacteria</taxon>
        <taxon>Pseudomonadati</taxon>
        <taxon>Pseudomonadota</taxon>
        <taxon>Alphaproteobacteria</taxon>
        <taxon>Rhodospirillales</taxon>
        <taxon>Novispirillaceae</taxon>
        <taxon>Novispirillum</taxon>
    </lineage>
</organism>
<dbReference type="GO" id="GO:0004563">
    <property type="term" value="F:beta-N-acetylhexosaminidase activity"/>
    <property type="evidence" value="ECO:0007669"/>
    <property type="project" value="UniProtKB-EC"/>
</dbReference>
<dbReference type="EC" id="3.2.1.52" evidence="3"/>
<name>A0A7W9ZEI4_NOVIT</name>
<dbReference type="InterPro" id="IPR050226">
    <property type="entry name" value="NagZ_Beta-hexosaminidase"/>
</dbReference>
<dbReference type="Pfam" id="PF00933">
    <property type="entry name" value="Glyco_hydro_3"/>
    <property type="match status" value="1"/>
</dbReference>
<dbReference type="GO" id="GO:0005975">
    <property type="term" value="P:carbohydrate metabolic process"/>
    <property type="evidence" value="ECO:0007669"/>
    <property type="project" value="InterPro"/>
</dbReference>
<keyword evidence="8" id="KW-1185">Reference proteome</keyword>
<dbReference type="PANTHER" id="PTHR30480:SF13">
    <property type="entry name" value="BETA-HEXOSAMINIDASE"/>
    <property type="match status" value="1"/>
</dbReference>
<gene>
    <name evidence="7" type="ORF">FHS48_001451</name>
</gene>
<evidence type="ECO:0000256" key="2">
    <source>
        <dbReference type="ARBA" id="ARBA00005336"/>
    </source>
</evidence>
<dbReference type="NCBIfam" id="NF003740">
    <property type="entry name" value="PRK05337.1"/>
    <property type="match status" value="1"/>
</dbReference>
<reference evidence="7 8" key="1">
    <citation type="submission" date="2020-08" db="EMBL/GenBank/DDBJ databases">
        <title>Genomic Encyclopedia of Type Strains, Phase IV (KMG-IV): sequencing the most valuable type-strain genomes for metagenomic binning, comparative biology and taxonomic classification.</title>
        <authorList>
            <person name="Goeker M."/>
        </authorList>
    </citation>
    <scope>NUCLEOTIDE SEQUENCE [LARGE SCALE GENOMIC DNA]</scope>
    <source>
        <strain evidence="7 8">DSM 11590</strain>
    </source>
</reference>
<dbReference type="EMBL" id="JACIIX010000004">
    <property type="protein sequence ID" value="MBB6210041.1"/>
    <property type="molecule type" value="Genomic_DNA"/>
</dbReference>
<evidence type="ECO:0000256" key="1">
    <source>
        <dbReference type="ARBA" id="ARBA00001231"/>
    </source>
</evidence>
<dbReference type="PROSITE" id="PS00775">
    <property type="entry name" value="GLYCOSYL_HYDROL_F3"/>
    <property type="match status" value="1"/>
</dbReference>
<dbReference type="RefSeq" id="WP_184262831.1">
    <property type="nucleotide sequence ID" value="NZ_JACIIX010000004.1"/>
</dbReference>
<evidence type="ECO:0000259" key="6">
    <source>
        <dbReference type="Pfam" id="PF00933"/>
    </source>
</evidence>
<dbReference type="AlphaFoldDB" id="A0A7W9ZEI4"/>
<comment type="caution">
    <text evidence="7">The sequence shown here is derived from an EMBL/GenBank/DDBJ whole genome shotgun (WGS) entry which is preliminary data.</text>
</comment>
<keyword evidence="4 7" id="KW-0378">Hydrolase</keyword>
<evidence type="ECO:0000313" key="8">
    <source>
        <dbReference type="Proteomes" id="UP000544872"/>
    </source>
</evidence>
<protein>
    <recommendedName>
        <fullName evidence="3">beta-N-acetylhexosaminidase</fullName>
        <ecNumber evidence="3">3.2.1.52</ecNumber>
    </recommendedName>
</protein>
<dbReference type="Proteomes" id="UP000544872">
    <property type="component" value="Unassembled WGS sequence"/>
</dbReference>
<dbReference type="InterPro" id="IPR036962">
    <property type="entry name" value="Glyco_hydro_3_N_sf"/>
</dbReference>
<feature type="domain" description="Glycoside hydrolase family 3 N-terminal" evidence="6">
    <location>
        <begin position="35"/>
        <end position="300"/>
    </location>
</feature>
<evidence type="ECO:0000256" key="4">
    <source>
        <dbReference type="ARBA" id="ARBA00022801"/>
    </source>
</evidence>
<dbReference type="SUPFAM" id="SSF51445">
    <property type="entry name" value="(Trans)glycosidases"/>
    <property type="match status" value="1"/>
</dbReference>
<sequence>MSGSNHLPQAVVYGCAGPRLSVEEKRFFRDADPFGFILFARNVEDKDQLRRLTDDLRDSVGRADAPVLIDQEGGRVRRMRPPVWAEYPSMRPFGDLWRRDPAEAARLLRLNTLLLDADLRAVGISVNCTPVLDVPVEGAHDVIGNRAFSTDPACVAALGRVAYDACLEGQILPVIKHLPGHGRSHVDSHHTLPVVDTPLPELRGSDFLPFRDLKDAVFGMTAHIVFPSIDGDIPATQSATVIRDIIRGELGFTGILMTDDLSMKALKGDFTSRARIALDAGCDLVLHCNGDMAEMTAVAEGMRAMTAGCWSQWLAARALLPAAAPDFDVEEARREIARGLGLPLAAA</sequence>
<dbReference type="InterPro" id="IPR017853">
    <property type="entry name" value="GH"/>
</dbReference>
<dbReference type="PANTHER" id="PTHR30480">
    <property type="entry name" value="BETA-HEXOSAMINIDASE-RELATED"/>
    <property type="match status" value="1"/>
</dbReference>
<evidence type="ECO:0000256" key="3">
    <source>
        <dbReference type="ARBA" id="ARBA00012663"/>
    </source>
</evidence>